<sequence>MASAHPLAKHWAVRVGINFYGDAEDLKATAPANPTSRRLTTRTSTPGSRQARARISSNKTSSSATLLCAQISGSLHPTATRSLRHAAPMKSLASSNSPKERDEYAVYPLGSENQSDILATVRVENVGPHTSEVVTTGQERTKQGHADCWIAKPLTALSRQKVSVRLAASAHKLLNHIQQTRGSDGQRWLRLCTKDEQEACMFNLAVNDSQEYEILDGTLQRIRSLPTVPIDTPDAEHHVLATLQHLAEFKYAEGIENRLPNSSLEASFSLLSSADGKGPDTSAVHDIEHGGIWRLALENHSEGQITRDRNENDNDQSGCQAADKMANDDRGDEENGDEWCRKNSHRSSYR</sequence>
<dbReference type="AlphaFoldDB" id="A0A0D9NWE4"/>
<feature type="region of interest" description="Disordered" evidence="1">
    <location>
        <begin position="306"/>
        <end position="350"/>
    </location>
</feature>
<feature type="compositionally biased region" description="Low complexity" evidence="1">
    <location>
        <begin position="35"/>
        <end position="49"/>
    </location>
</feature>
<name>A0A0D9NWE4_METAN</name>
<gene>
    <name evidence="2" type="ORF">H634G_06512</name>
</gene>
<reference evidence="3" key="1">
    <citation type="journal article" date="2014" name="BMC Genomics">
        <title>The genome sequence of the biocontrol fungus Metarhizium anisopliae and comparative genomics of Metarhizium species.</title>
        <authorList>
            <person name="Pattemore J.A."/>
            <person name="Hane J.K."/>
            <person name="Williams A.H."/>
            <person name="Wilson B.A."/>
            <person name="Stodart B.J."/>
            <person name="Ash G.J."/>
        </authorList>
    </citation>
    <scope>NUCLEOTIDE SEQUENCE [LARGE SCALE GENOMIC DNA]</scope>
    <source>
        <strain evidence="3">BRIP 53293</strain>
    </source>
</reference>
<dbReference type="Proteomes" id="UP000054544">
    <property type="component" value="Unassembled WGS sequence"/>
</dbReference>
<organism evidence="2 3">
    <name type="scientific">Metarhizium anisopliae BRIP 53293</name>
    <dbReference type="NCBI Taxonomy" id="1291518"/>
    <lineage>
        <taxon>Eukaryota</taxon>
        <taxon>Fungi</taxon>
        <taxon>Dikarya</taxon>
        <taxon>Ascomycota</taxon>
        <taxon>Pezizomycotina</taxon>
        <taxon>Sordariomycetes</taxon>
        <taxon>Hypocreomycetidae</taxon>
        <taxon>Hypocreales</taxon>
        <taxon>Clavicipitaceae</taxon>
        <taxon>Metarhizium</taxon>
    </lineage>
</organism>
<evidence type="ECO:0000313" key="3">
    <source>
        <dbReference type="Proteomes" id="UP000054544"/>
    </source>
</evidence>
<evidence type="ECO:0000256" key="1">
    <source>
        <dbReference type="SAM" id="MobiDB-lite"/>
    </source>
</evidence>
<dbReference type="EMBL" id="KE384735">
    <property type="protein sequence ID" value="KJK78339.1"/>
    <property type="molecule type" value="Genomic_DNA"/>
</dbReference>
<accession>A0A0D9NWE4</accession>
<evidence type="ECO:0000313" key="2">
    <source>
        <dbReference type="EMBL" id="KJK78339.1"/>
    </source>
</evidence>
<proteinExistence type="predicted"/>
<feature type="region of interest" description="Disordered" evidence="1">
    <location>
        <begin position="28"/>
        <end position="59"/>
    </location>
</feature>
<dbReference type="OrthoDB" id="4961274at2759"/>
<protein>
    <submittedName>
        <fullName evidence="2">Uncharacterized protein</fullName>
    </submittedName>
</protein>
<keyword evidence="3" id="KW-1185">Reference proteome</keyword>